<feature type="transmembrane region" description="Helical" evidence="1">
    <location>
        <begin position="70"/>
        <end position="87"/>
    </location>
</feature>
<keyword evidence="1" id="KW-0812">Transmembrane</keyword>
<protein>
    <recommendedName>
        <fullName evidence="4">GDT1 family protein</fullName>
    </recommendedName>
</protein>
<evidence type="ECO:0000256" key="1">
    <source>
        <dbReference type="SAM" id="Phobius"/>
    </source>
</evidence>
<dbReference type="AlphaFoldDB" id="A0A6L7GH14"/>
<keyword evidence="3" id="KW-1185">Reference proteome</keyword>
<feature type="transmembrane region" description="Helical" evidence="1">
    <location>
        <begin position="166"/>
        <end position="190"/>
    </location>
</feature>
<dbReference type="Proteomes" id="UP000473531">
    <property type="component" value="Unassembled WGS sequence"/>
</dbReference>
<evidence type="ECO:0008006" key="4">
    <source>
        <dbReference type="Google" id="ProtNLM"/>
    </source>
</evidence>
<comment type="caution">
    <text evidence="2">The sequence shown here is derived from an EMBL/GenBank/DDBJ whole genome shotgun (WGS) entry which is preliminary data.</text>
</comment>
<sequence>MPSFFLAFLAVLATSLGSRDQLLVASLAGRLGRSTGLLVTGWAVSTVSAGVMAWAGHTIGVMLAPSAKSMLVAMALLLAAAELGWKIRPFTAREPTRSLFAISAVLLARQMSDAGRFLVFAIAAAAPATPLAAALVAMGGAIGGGAALTLGWIAGDQRLAAAPLGWARKILAFALLLAAALIALSIRGLLG</sequence>
<name>A0A6L7GH14_9SPHN</name>
<evidence type="ECO:0000313" key="3">
    <source>
        <dbReference type="Proteomes" id="UP000473531"/>
    </source>
</evidence>
<feature type="transmembrane region" description="Helical" evidence="1">
    <location>
        <begin position="41"/>
        <end position="63"/>
    </location>
</feature>
<keyword evidence="1" id="KW-0472">Membrane</keyword>
<dbReference type="OrthoDB" id="7502135at2"/>
<keyword evidence="1" id="KW-1133">Transmembrane helix</keyword>
<accession>A0A6L7GH14</accession>
<reference evidence="2 3" key="1">
    <citation type="submission" date="2019-12" db="EMBL/GenBank/DDBJ databases">
        <title>Genomic-based taxomic classification of the family Erythrobacteraceae.</title>
        <authorList>
            <person name="Xu L."/>
        </authorList>
    </citation>
    <scope>NUCLEOTIDE SEQUENCE [LARGE SCALE GENOMIC DNA]</scope>
    <source>
        <strain evidence="2 3">KCTC 52259</strain>
    </source>
</reference>
<dbReference type="RefSeq" id="WP_160601484.1">
    <property type="nucleotide sequence ID" value="NZ_WTYU01000002.1"/>
</dbReference>
<evidence type="ECO:0000313" key="2">
    <source>
        <dbReference type="EMBL" id="MXP14880.1"/>
    </source>
</evidence>
<gene>
    <name evidence="2" type="ORF">GRI44_08995</name>
</gene>
<dbReference type="EMBL" id="WTYU01000002">
    <property type="protein sequence ID" value="MXP14880.1"/>
    <property type="molecule type" value="Genomic_DNA"/>
</dbReference>
<proteinExistence type="predicted"/>
<organism evidence="2 3">
    <name type="scientific">Allopontixanthobacter confluentis</name>
    <dbReference type="NCBI Taxonomy" id="1849021"/>
    <lineage>
        <taxon>Bacteria</taxon>
        <taxon>Pseudomonadati</taxon>
        <taxon>Pseudomonadota</taxon>
        <taxon>Alphaproteobacteria</taxon>
        <taxon>Sphingomonadales</taxon>
        <taxon>Erythrobacteraceae</taxon>
        <taxon>Allopontixanthobacter</taxon>
    </lineage>
</organism>